<feature type="transmembrane region" description="Helical" evidence="7">
    <location>
        <begin position="215"/>
        <end position="238"/>
    </location>
</feature>
<keyword evidence="6 7" id="KW-0472">Membrane</keyword>
<evidence type="ECO:0000313" key="9">
    <source>
        <dbReference type="EMBL" id="MPM59873.1"/>
    </source>
</evidence>
<name>A0A645B9Q9_9ZZZZ</name>
<evidence type="ECO:0000256" key="5">
    <source>
        <dbReference type="ARBA" id="ARBA00022989"/>
    </source>
</evidence>
<dbReference type="InterPro" id="IPR004681">
    <property type="entry name" value="TRAP_DctM"/>
</dbReference>
<reference evidence="9" key="1">
    <citation type="submission" date="2019-08" db="EMBL/GenBank/DDBJ databases">
        <authorList>
            <person name="Kucharzyk K."/>
            <person name="Murdoch R.W."/>
            <person name="Higgins S."/>
            <person name="Loffler F."/>
        </authorList>
    </citation>
    <scope>NUCLEOTIDE SEQUENCE</scope>
</reference>
<evidence type="ECO:0000259" key="8">
    <source>
        <dbReference type="Pfam" id="PF06808"/>
    </source>
</evidence>
<feature type="domain" description="TRAP C4-dicarboxylate transport system permease DctM subunit" evidence="8">
    <location>
        <begin position="3"/>
        <end position="273"/>
    </location>
</feature>
<feature type="transmembrane region" description="Helical" evidence="7">
    <location>
        <begin position="258"/>
        <end position="283"/>
    </location>
</feature>
<gene>
    <name evidence="9" type="primary">dctM_60</name>
    <name evidence="9" type="ORF">SDC9_106719</name>
</gene>
<evidence type="ECO:0000256" key="1">
    <source>
        <dbReference type="ARBA" id="ARBA00004429"/>
    </source>
</evidence>
<dbReference type="Pfam" id="PF06808">
    <property type="entry name" value="DctM"/>
    <property type="match status" value="1"/>
</dbReference>
<comment type="caution">
    <text evidence="9">The sequence shown here is derived from an EMBL/GenBank/DDBJ whole genome shotgun (WGS) entry which is preliminary data.</text>
</comment>
<proteinExistence type="predicted"/>
<dbReference type="EMBL" id="VSSQ01017498">
    <property type="protein sequence ID" value="MPM59873.1"/>
    <property type="molecule type" value="Genomic_DNA"/>
</dbReference>
<keyword evidence="5 7" id="KW-1133">Transmembrane helix</keyword>
<evidence type="ECO:0000256" key="3">
    <source>
        <dbReference type="ARBA" id="ARBA00022519"/>
    </source>
</evidence>
<dbReference type="AlphaFoldDB" id="A0A645B9Q9"/>
<keyword evidence="4 7" id="KW-0812">Transmembrane</keyword>
<accession>A0A645B9Q9</accession>
<dbReference type="GO" id="GO:0005886">
    <property type="term" value="C:plasma membrane"/>
    <property type="evidence" value="ECO:0007669"/>
    <property type="project" value="UniProtKB-SubCell"/>
</dbReference>
<dbReference type="GO" id="GO:0022857">
    <property type="term" value="F:transmembrane transporter activity"/>
    <property type="evidence" value="ECO:0007669"/>
    <property type="project" value="TreeGrafter"/>
</dbReference>
<sequence>MITPIIPPGIAMILCGSLANVSIGKLFISGIGVGILLCVGEMLCVSIISHKRGYKPTRVKGEKLAGSEVARVIRSAILPMCLPIIIIGGVRLGIFTATEAGAVAVLYSVFLGLLYRELNLEKIIKGLKETVLSTAGIMLIIGAASALSWVLTKERIPQTLTELMLQISPNKYAFLLLMNIFLLLCGMFLEGNAIMIILVPLLFPIAMEYGINEIQILMVIIFNVSIGCMTPPMGTLMFVVCNETGCKLKEFIKECAPFFIVLICELLMLTFIPVFTTGLVTLFG</sequence>
<feature type="transmembrane region" description="Helical" evidence="7">
    <location>
        <begin position="100"/>
        <end position="118"/>
    </location>
</feature>
<feature type="transmembrane region" description="Helical" evidence="7">
    <location>
        <begin position="172"/>
        <end position="203"/>
    </location>
</feature>
<protein>
    <submittedName>
        <fullName evidence="9">C4-dicarboxylate TRAP transporter large permease protein DctM</fullName>
    </submittedName>
</protein>
<evidence type="ECO:0000256" key="4">
    <source>
        <dbReference type="ARBA" id="ARBA00022692"/>
    </source>
</evidence>
<keyword evidence="2" id="KW-1003">Cell membrane</keyword>
<organism evidence="9">
    <name type="scientific">bioreactor metagenome</name>
    <dbReference type="NCBI Taxonomy" id="1076179"/>
    <lineage>
        <taxon>unclassified sequences</taxon>
        <taxon>metagenomes</taxon>
        <taxon>ecological metagenomes</taxon>
    </lineage>
</organism>
<feature type="transmembrane region" description="Helical" evidence="7">
    <location>
        <begin position="130"/>
        <end position="152"/>
    </location>
</feature>
<evidence type="ECO:0000256" key="7">
    <source>
        <dbReference type="SAM" id="Phobius"/>
    </source>
</evidence>
<dbReference type="InterPro" id="IPR010656">
    <property type="entry name" value="DctM"/>
</dbReference>
<keyword evidence="3" id="KW-0997">Cell inner membrane</keyword>
<dbReference type="PANTHER" id="PTHR33362">
    <property type="entry name" value="SIALIC ACID TRAP TRANSPORTER PERMEASE PROTEIN SIAT-RELATED"/>
    <property type="match status" value="1"/>
</dbReference>
<feature type="transmembrane region" description="Helical" evidence="7">
    <location>
        <begin position="26"/>
        <end position="48"/>
    </location>
</feature>
<comment type="subcellular location">
    <subcellularLocation>
        <location evidence="1">Cell inner membrane</location>
        <topology evidence="1">Multi-pass membrane protein</topology>
    </subcellularLocation>
</comment>
<evidence type="ECO:0000256" key="6">
    <source>
        <dbReference type="ARBA" id="ARBA00023136"/>
    </source>
</evidence>
<evidence type="ECO:0000256" key="2">
    <source>
        <dbReference type="ARBA" id="ARBA00022475"/>
    </source>
</evidence>